<dbReference type="GO" id="GO:0016493">
    <property type="term" value="F:C-C chemokine receptor activity"/>
    <property type="evidence" value="ECO:0007669"/>
    <property type="project" value="TreeGrafter"/>
</dbReference>
<dbReference type="InterPro" id="IPR050119">
    <property type="entry name" value="CCR1-9-like"/>
</dbReference>
<evidence type="ECO:0000256" key="16">
    <source>
        <dbReference type="ARBA" id="ARBA00034130"/>
    </source>
</evidence>
<keyword evidence="5" id="KW-0597">Phosphoprotein</keyword>
<name>A0A8C6TTS2_9GOBI</name>
<dbReference type="GO" id="GO:0007204">
    <property type="term" value="P:positive regulation of cytosolic calcium ion concentration"/>
    <property type="evidence" value="ECO:0007669"/>
    <property type="project" value="TreeGrafter"/>
</dbReference>
<evidence type="ECO:0000256" key="11">
    <source>
        <dbReference type="ARBA" id="ARBA00023170"/>
    </source>
</evidence>
<feature type="transmembrane region" description="Helical" evidence="17">
    <location>
        <begin position="286"/>
        <end position="307"/>
    </location>
</feature>
<dbReference type="GO" id="GO:0016494">
    <property type="term" value="F:C-X-C chemokine receptor activity"/>
    <property type="evidence" value="ECO:0007669"/>
    <property type="project" value="InterPro"/>
</dbReference>
<dbReference type="PRINTS" id="PR00427">
    <property type="entry name" value="INTRLEUKIN8R"/>
</dbReference>
<dbReference type="InterPro" id="IPR017452">
    <property type="entry name" value="GPCR_Rhodpsn_7TM"/>
</dbReference>
<keyword evidence="13" id="KW-0807">Transducer</keyword>
<dbReference type="PRINTS" id="PR00237">
    <property type="entry name" value="GPCRRHODOPSN"/>
</dbReference>
<proteinExistence type="predicted"/>
<dbReference type="PANTHER" id="PTHR10489:SF689">
    <property type="entry name" value="C-X-C CHEMOKINE RECEPTOR TYPE 2"/>
    <property type="match status" value="1"/>
</dbReference>
<evidence type="ECO:0000256" key="17">
    <source>
        <dbReference type="SAM" id="Phobius"/>
    </source>
</evidence>
<keyword evidence="9 17" id="KW-0472">Membrane</keyword>
<evidence type="ECO:0000256" key="12">
    <source>
        <dbReference type="ARBA" id="ARBA00023180"/>
    </source>
</evidence>
<evidence type="ECO:0000256" key="4">
    <source>
        <dbReference type="ARBA" id="ARBA00022500"/>
    </source>
</evidence>
<evidence type="ECO:0000313" key="19">
    <source>
        <dbReference type="Ensembl" id="ENSNMLP00000026331.1"/>
    </source>
</evidence>
<comment type="subcellular location">
    <subcellularLocation>
        <location evidence="1">Cell membrane</location>
        <topology evidence="1">Multi-pass membrane protein</topology>
    </subcellularLocation>
</comment>
<keyword evidence="12" id="KW-0325">Glycoprotein</keyword>
<keyword evidence="7 17" id="KW-1133">Transmembrane helix</keyword>
<keyword evidence="10" id="KW-1015">Disulfide bond</keyword>
<evidence type="ECO:0000256" key="9">
    <source>
        <dbReference type="ARBA" id="ARBA00023136"/>
    </source>
</evidence>
<evidence type="ECO:0000256" key="8">
    <source>
        <dbReference type="ARBA" id="ARBA00023040"/>
    </source>
</evidence>
<keyword evidence="11" id="KW-0675">Receptor</keyword>
<reference evidence="19" key="2">
    <citation type="submission" date="2025-09" db="UniProtKB">
        <authorList>
            <consortium name="Ensembl"/>
        </authorList>
    </citation>
    <scope>IDENTIFICATION</scope>
</reference>
<feature type="transmembrane region" description="Helical" evidence="17">
    <location>
        <begin position="48"/>
        <end position="71"/>
    </location>
</feature>
<dbReference type="AlphaFoldDB" id="A0A8C6TTS2"/>
<evidence type="ECO:0000259" key="18">
    <source>
        <dbReference type="PROSITE" id="PS50262"/>
    </source>
</evidence>
<dbReference type="GO" id="GO:0006955">
    <property type="term" value="P:immune response"/>
    <property type="evidence" value="ECO:0007669"/>
    <property type="project" value="TreeGrafter"/>
</dbReference>
<evidence type="ECO:0000256" key="10">
    <source>
        <dbReference type="ARBA" id="ARBA00023157"/>
    </source>
</evidence>
<keyword evidence="8" id="KW-0297">G-protein coupled receptor</keyword>
<dbReference type="PROSITE" id="PS50262">
    <property type="entry name" value="G_PROTEIN_RECEP_F1_2"/>
    <property type="match status" value="1"/>
</dbReference>
<dbReference type="InterPro" id="IPR000276">
    <property type="entry name" value="GPCR_Rhodpsn"/>
</dbReference>
<feature type="transmembrane region" description="Helical" evidence="17">
    <location>
        <begin position="209"/>
        <end position="229"/>
    </location>
</feature>
<protein>
    <recommendedName>
        <fullName evidence="2">C-X-C chemokine receptor type 2</fullName>
    </recommendedName>
    <alternativeName>
        <fullName evidence="15">High affinity interleukin-8 receptor B</fullName>
    </alternativeName>
</protein>
<evidence type="ECO:0000313" key="20">
    <source>
        <dbReference type="Proteomes" id="UP000694523"/>
    </source>
</evidence>
<evidence type="ECO:0000256" key="13">
    <source>
        <dbReference type="ARBA" id="ARBA00023224"/>
    </source>
</evidence>
<reference evidence="19" key="1">
    <citation type="submission" date="2025-08" db="UniProtKB">
        <authorList>
            <consortium name="Ensembl"/>
        </authorList>
    </citation>
    <scope>IDENTIFICATION</scope>
</reference>
<dbReference type="Gene3D" id="1.20.1070.10">
    <property type="entry name" value="Rhodopsin 7-helix transmembrane proteins"/>
    <property type="match status" value="1"/>
</dbReference>
<keyword evidence="20" id="KW-1185">Reference proteome</keyword>
<dbReference type="SUPFAM" id="SSF81321">
    <property type="entry name" value="Family A G protein-coupled receptor-like"/>
    <property type="match status" value="1"/>
</dbReference>
<comment type="function">
    <text evidence="14">Receptor for interleukin-8 which is a powerful neutrophil chemotactic factor. Binding of IL-8 to the receptor causes activation of neutrophils. This response is mediated via a G-protein that activates a phosphatidylinositol-calcium second messenger system. Binds to IL-8 with high affinity. Also binds with high affinity to CXCL3, GRO/MGSA and NAP-2.</text>
</comment>
<dbReference type="Pfam" id="PF00001">
    <property type="entry name" value="7tm_1"/>
    <property type="match status" value="1"/>
</dbReference>
<dbReference type="Ensembl" id="ENSNMLT00000029420.1">
    <property type="protein sequence ID" value="ENSNMLP00000026331.1"/>
    <property type="gene ID" value="ENSNMLG00000016758.1"/>
</dbReference>
<feature type="transmembrane region" description="Helical" evidence="17">
    <location>
        <begin position="241"/>
        <end position="266"/>
    </location>
</feature>
<dbReference type="GO" id="GO:0019722">
    <property type="term" value="P:calcium-mediated signaling"/>
    <property type="evidence" value="ECO:0007669"/>
    <property type="project" value="TreeGrafter"/>
</dbReference>
<evidence type="ECO:0000256" key="3">
    <source>
        <dbReference type="ARBA" id="ARBA00022475"/>
    </source>
</evidence>
<dbReference type="InterPro" id="IPR000174">
    <property type="entry name" value="Chemokine_CXCR_1/2"/>
</dbReference>
<comment type="subunit">
    <text evidence="16">Interacts with IL8. Interacts with GNAI2.</text>
</comment>
<evidence type="ECO:0000256" key="7">
    <source>
        <dbReference type="ARBA" id="ARBA00022989"/>
    </source>
</evidence>
<accession>A0A8C6TTS2</accession>
<dbReference type="PANTHER" id="PTHR10489">
    <property type="entry name" value="CELL ADHESION MOLECULE"/>
    <property type="match status" value="1"/>
</dbReference>
<feature type="transmembrane region" description="Helical" evidence="17">
    <location>
        <begin position="147"/>
        <end position="169"/>
    </location>
</feature>
<keyword evidence="6 17" id="KW-0812">Transmembrane</keyword>
<sequence length="353" mass="39401">MFSSVFHHIFVTFLSLFSFRFGFSNTNFTGNGESAPCSPSAPGFKTLGITIAYILVFIFSFIGNSVVVFVVCYMKSSRASTDIYLMNLAIADLAFCLTLPFWAVDAHYGWIFGDALCKILSGLQEVSAIDRYFAIVHAKRSLSSRNILIKVVCGVVWLVSGLLALPVAMQRERIRAGDFGENICYENLTGESNSHWRVTVLILRHTMGFFIPLGIMAVCYGCTIVKLLHARNQQKHKAMRVILAVVLAFILCWLPFNVSVLIDTLIKLEPLPTMECETLYTVEKMLSVTQVLAFTHCMVNPVLYAFIGQKFRNQLLSALYKHGVISKKIHQAYRKGSVNSGGSLRSRNTSVTM</sequence>
<dbReference type="GO" id="GO:0019957">
    <property type="term" value="F:C-C chemokine binding"/>
    <property type="evidence" value="ECO:0007669"/>
    <property type="project" value="TreeGrafter"/>
</dbReference>
<evidence type="ECO:0000256" key="14">
    <source>
        <dbReference type="ARBA" id="ARBA00025505"/>
    </source>
</evidence>
<keyword evidence="3" id="KW-1003">Cell membrane</keyword>
<dbReference type="GO" id="GO:0030593">
    <property type="term" value="P:neutrophil chemotaxis"/>
    <property type="evidence" value="ECO:0007669"/>
    <property type="project" value="TreeGrafter"/>
</dbReference>
<organism evidence="19 20">
    <name type="scientific">Neogobius melanostomus</name>
    <name type="common">round goby</name>
    <dbReference type="NCBI Taxonomy" id="47308"/>
    <lineage>
        <taxon>Eukaryota</taxon>
        <taxon>Metazoa</taxon>
        <taxon>Chordata</taxon>
        <taxon>Craniata</taxon>
        <taxon>Vertebrata</taxon>
        <taxon>Euteleostomi</taxon>
        <taxon>Actinopterygii</taxon>
        <taxon>Neopterygii</taxon>
        <taxon>Teleostei</taxon>
        <taxon>Neoteleostei</taxon>
        <taxon>Acanthomorphata</taxon>
        <taxon>Gobiaria</taxon>
        <taxon>Gobiiformes</taxon>
        <taxon>Gobioidei</taxon>
        <taxon>Gobiidae</taxon>
        <taxon>Benthophilinae</taxon>
        <taxon>Neogobiini</taxon>
        <taxon>Neogobius</taxon>
    </lineage>
</organism>
<evidence type="ECO:0000256" key="1">
    <source>
        <dbReference type="ARBA" id="ARBA00004651"/>
    </source>
</evidence>
<evidence type="ECO:0000256" key="15">
    <source>
        <dbReference type="ARBA" id="ARBA00033468"/>
    </source>
</evidence>
<dbReference type="Proteomes" id="UP000694523">
    <property type="component" value="Unplaced"/>
</dbReference>
<evidence type="ECO:0000256" key="2">
    <source>
        <dbReference type="ARBA" id="ARBA00020033"/>
    </source>
</evidence>
<evidence type="ECO:0000256" key="6">
    <source>
        <dbReference type="ARBA" id="ARBA00022692"/>
    </source>
</evidence>
<feature type="domain" description="G-protein coupled receptors family 1 profile" evidence="18">
    <location>
        <begin position="63"/>
        <end position="304"/>
    </location>
</feature>
<dbReference type="GO" id="GO:0009897">
    <property type="term" value="C:external side of plasma membrane"/>
    <property type="evidence" value="ECO:0007669"/>
    <property type="project" value="TreeGrafter"/>
</dbReference>
<evidence type="ECO:0000256" key="5">
    <source>
        <dbReference type="ARBA" id="ARBA00022553"/>
    </source>
</evidence>
<keyword evidence="4" id="KW-0145">Chemotaxis</keyword>